<evidence type="ECO:0000259" key="2">
    <source>
        <dbReference type="PROSITE" id="PS51670"/>
    </source>
</evidence>
<dbReference type="SMART" id="SM00254">
    <property type="entry name" value="ShKT"/>
    <property type="match status" value="1"/>
</dbReference>
<protein>
    <submittedName>
        <fullName evidence="3">ShTK domain protein</fullName>
    </submittedName>
</protein>
<reference evidence="3 4" key="1">
    <citation type="submission" date="2014-10" db="EMBL/GenBank/DDBJ databases">
        <title>Draft genome of the hookworm Ancylostoma caninum.</title>
        <authorList>
            <person name="Mitreva M."/>
        </authorList>
    </citation>
    <scope>NUCLEOTIDE SEQUENCE [LARGE SCALE GENOMIC DNA]</scope>
    <source>
        <strain evidence="3 4">Baltimore</strain>
    </source>
</reference>
<dbReference type="Pfam" id="PF01549">
    <property type="entry name" value="ShK"/>
    <property type="match status" value="1"/>
</dbReference>
<comment type="caution">
    <text evidence="3">The sequence shown here is derived from an EMBL/GenBank/DDBJ whole genome shotgun (WGS) entry which is preliminary data.</text>
</comment>
<evidence type="ECO:0000313" key="4">
    <source>
        <dbReference type="Proteomes" id="UP000252519"/>
    </source>
</evidence>
<dbReference type="PROSITE" id="PS51670">
    <property type="entry name" value="SHKT"/>
    <property type="match status" value="1"/>
</dbReference>
<feature type="non-terminal residue" evidence="3">
    <location>
        <position position="1"/>
    </location>
</feature>
<name>A0A368GSR0_ANCCA</name>
<organism evidence="3 4">
    <name type="scientific">Ancylostoma caninum</name>
    <name type="common">Dog hookworm</name>
    <dbReference type="NCBI Taxonomy" id="29170"/>
    <lineage>
        <taxon>Eukaryota</taxon>
        <taxon>Metazoa</taxon>
        <taxon>Ecdysozoa</taxon>
        <taxon>Nematoda</taxon>
        <taxon>Chromadorea</taxon>
        <taxon>Rhabditida</taxon>
        <taxon>Rhabditina</taxon>
        <taxon>Rhabditomorpha</taxon>
        <taxon>Strongyloidea</taxon>
        <taxon>Ancylostomatidae</taxon>
        <taxon>Ancylostomatinae</taxon>
        <taxon>Ancylostoma</taxon>
    </lineage>
</organism>
<proteinExistence type="predicted"/>
<evidence type="ECO:0000256" key="1">
    <source>
        <dbReference type="PROSITE-ProRule" id="PRU01005"/>
    </source>
</evidence>
<dbReference type="InterPro" id="IPR003582">
    <property type="entry name" value="ShKT_dom"/>
</dbReference>
<feature type="domain" description="ShKT" evidence="2">
    <location>
        <begin position="31"/>
        <end position="67"/>
    </location>
</feature>
<dbReference type="Gene3D" id="1.10.10.1940">
    <property type="match status" value="1"/>
</dbReference>
<dbReference type="Proteomes" id="UP000252519">
    <property type="component" value="Unassembled WGS sequence"/>
</dbReference>
<evidence type="ECO:0000313" key="3">
    <source>
        <dbReference type="EMBL" id="RCN46658.1"/>
    </source>
</evidence>
<comment type="caution">
    <text evidence="1">Lacks conserved residue(s) required for the propagation of feature annotation.</text>
</comment>
<dbReference type="EMBL" id="JOJR01000075">
    <property type="protein sequence ID" value="RCN46658.1"/>
    <property type="molecule type" value="Genomic_DNA"/>
</dbReference>
<sequence>LVIHYNLVGGGSGGSGGAGIRTTPPTSSSNCYDSYRCTALAKIGICTSKSFSESLKKTLCPKLCGFCQ</sequence>
<dbReference type="AlphaFoldDB" id="A0A368GSR0"/>
<keyword evidence="4" id="KW-1185">Reference proteome</keyword>
<accession>A0A368GSR0</accession>
<gene>
    <name evidence="3" type="ORF">ANCCAN_07286</name>
</gene>